<dbReference type="AlphaFoldDB" id="G7JMU1"/>
<dbReference type="Proteomes" id="UP000265566">
    <property type="component" value="Chromosome 4"/>
</dbReference>
<feature type="region of interest" description="Disordered" evidence="1">
    <location>
        <begin position="20"/>
        <end position="62"/>
    </location>
</feature>
<keyword evidence="5" id="KW-1185">Reference proteome</keyword>
<feature type="compositionally biased region" description="Polar residues" evidence="1">
    <location>
        <begin position="46"/>
        <end position="62"/>
    </location>
</feature>
<dbReference type="EMBL" id="PSQE01000004">
    <property type="protein sequence ID" value="RHN64359.1"/>
    <property type="molecule type" value="Genomic_DNA"/>
</dbReference>
<reference evidence="2 5" key="2">
    <citation type="journal article" date="2014" name="BMC Genomics">
        <title>An improved genome release (version Mt4.0) for the model legume Medicago truncatula.</title>
        <authorList>
            <person name="Tang H."/>
            <person name="Krishnakumar V."/>
            <person name="Bidwell S."/>
            <person name="Rosen B."/>
            <person name="Chan A."/>
            <person name="Zhou S."/>
            <person name="Gentzbittel L."/>
            <person name="Childs K.L."/>
            <person name="Yandell M."/>
            <person name="Gundlach H."/>
            <person name="Mayer K.F."/>
            <person name="Schwartz D.C."/>
            <person name="Town C.D."/>
        </authorList>
    </citation>
    <scope>GENOME REANNOTATION</scope>
    <source>
        <strain evidence="4 5">cv. Jemalong A17</strain>
    </source>
</reference>
<dbReference type="OMA" id="QCCPNGN"/>
<accession>G7JMU1</accession>
<dbReference type="HOGENOM" id="CLU_1707437_0_0_1"/>
<proteinExistence type="predicted"/>
<sequence length="170" mass="17601">MADLQQKLDALKGLVGVLNSMDDGESETQNGSPSTPLPGRNRSNKAKYNNTGKQNIKGLSNQTGFTEGNANGAINFGDLRIASGICNLAVGTGDARRRQTQAQCCPNGNVPPPAPAPAPAHAPAQSSEEFTYSNAGKQNIKGLTNQTGYVKGNANGVINFGTLTSSARQA</sequence>
<gene>
    <name evidence="2" type="ordered locus">MTR_4g121930</name>
    <name evidence="3" type="ORF">MtrunA17_Chr4g0068271</name>
</gene>
<dbReference type="PaxDb" id="3880-AES91956"/>
<name>G7JMU1_MEDTR</name>
<evidence type="ECO:0000256" key="1">
    <source>
        <dbReference type="SAM" id="MobiDB-lite"/>
    </source>
</evidence>
<evidence type="ECO:0000313" key="6">
    <source>
        <dbReference type="Proteomes" id="UP000265566"/>
    </source>
</evidence>
<evidence type="ECO:0000313" key="5">
    <source>
        <dbReference type="Proteomes" id="UP000002051"/>
    </source>
</evidence>
<dbReference type="Gramene" id="rna27170">
    <property type="protein sequence ID" value="RHN64359.1"/>
    <property type="gene ID" value="gene27170"/>
</dbReference>
<reference evidence="2 5" key="1">
    <citation type="journal article" date="2011" name="Nature">
        <title>The Medicago genome provides insight into the evolution of rhizobial symbioses.</title>
        <authorList>
            <person name="Young N.D."/>
            <person name="Debelle F."/>
            <person name="Oldroyd G.E."/>
            <person name="Geurts R."/>
            <person name="Cannon S.B."/>
            <person name="Udvardi M.K."/>
            <person name="Benedito V.A."/>
            <person name="Mayer K.F."/>
            <person name="Gouzy J."/>
            <person name="Schoof H."/>
            <person name="Van de Peer Y."/>
            <person name="Proost S."/>
            <person name="Cook D.R."/>
            <person name="Meyers B.C."/>
            <person name="Spannagl M."/>
            <person name="Cheung F."/>
            <person name="De Mita S."/>
            <person name="Krishnakumar V."/>
            <person name="Gundlach H."/>
            <person name="Zhou S."/>
            <person name="Mudge J."/>
            <person name="Bharti A.K."/>
            <person name="Murray J.D."/>
            <person name="Naoumkina M.A."/>
            <person name="Rosen B."/>
            <person name="Silverstein K.A."/>
            <person name="Tang H."/>
            <person name="Rombauts S."/>
            <person name="Zhao P.X."/>
            <person name="Zhou P."/>
            <person name="Barbe V."/>
            <person name="Bardou P."/>
            <person name="Bechner M."/>
            <person name="Bellec A."/>
            <person name="Berger A."/>
            <person name="Berges H."/>
            <person name="Bidwell S."/>
            <person name="Bisseling T."/>
            <person name="Choisne N."/>
            <person name="Couloux A."/>
            <person name="Denny R."/>
            <person name="Deshpande S."/>
            <person name="Dai X."/>
            <person name="Doyle J.J."/>
            <person name="Dudez A.M."/>
            <person name="Farmer A.D."/>
            <person name="Fouteau S."/>
            <person name="Franken C."/>
            <person name="Gibelin C."/>
            <person name="Gish J."/>
            <person name="Goldstein S."/>
            <person name="Gonzalez A.J."/>
            <person name="Green P.J."/>
            <person name="Hallab A."/>
            <person name="Hartog M."/>
            <person name="Hua A."/>
            <person name="Humphray S.J."/>
            <person name="Jeong D.H."/>
            <person name="Jing Y."/>
            <person name="Jocker A."/>
            <person name="Kenton S.M."/>
            <person name="Kim D.J."/>
            <person name="Klee K."/>
            <person name="Lai H."/>
            <person name="Lang C."/>
            <person name="Lin S."/>
            <person name="Macmil S.L."/>
            <person name="Magdelenat G."/>
            <person name="Matthews L."/>
            <person name="McCorrison J."/>
            <person name="Monaghan E.L."/>
            <person name="Mun J.H."/>
            <person name="Najar F.Z."/>
            <person name="Nicholson C."/>
            <person name="Noirot C."/>
            <person name="O'Bleness M."/>
            <person name="Paule C.R."/>
            <person name="Poulain J."/>
            <person name="Prion F."/>
            <person name="Qin B."/>
            <person name="Qu C."/>
            <person name="Retzel E.F."/>
            <person name="Riddle C."/>
            <person name="Sallet E."/>
            <person name="Samain S."/>
            <person name="Samson N."/>
            <person name="Sanders I."/>
            <person name="Saurat O."/>
            <person name="Scarpelli C."/>
            <person name="Schiex T."/>
            <person name="Segurens B."/>
            <person name="Severin A.J."/>
            <person name="Sherrier D.J."/>
            <person name="Shi R."/>
            <person name="Sims S."/>
            <person name="Singer S.R."/>
            <person name="Sinharoy S."/>
            <person name="Sterck L."/>
            <person name="Viollet A."/>
            <person name="Wang B.B."/>
            <person name="Wang K."/>
            <person name="Wang M."/>
            <person name="Wang X."/>
            <person name="Warfsmann J."/>
            <person name="Weissenbach J."/>
            <person name="White D.D."/>
            <person name="White J.D."/>
            <person name="Wiley G.B."/>
            <person name="Wincker P."/>
            <person name="Xing Y."/>
            <person name="Yang L."/>
            <person name="Yao Z."/>
            <person name="Ying F."/>
            <person name="Zhai J."/>
            <person name="Zhou L."/>
            <person name="Zuber A."/>
            <person name="Denarie J."/>
            <person name="Dixon R.A."/>
            <person name="May G.D."/>
            <person name="Schwartz D.C."/>
            <person name="Rogers J."/>
            <person name="Quetier F."/>
            <person name="Town C.D."/>
            <person name="Roe B.A."/>
        </authorList>
    </citation>
    <scope>NUCLEOTIDE SEQUENCE [LARGE SCALE GENOMIC DNA]</scope>
    <source>
        <strain evidence="2">A17</strain>
        <strain evidence="4 5">cv. Jemalong A17</strain>
    </source>
</reference>
<evidence type="ECO:0000313" key="4">
    <source>
        <dbReference type="EnsemblPlants" id="AES91956"/>
    </source>
</evidence>
<reference evidence="4" key="3">
    <citation type="submission" date="2015-04" db="UniProtKB">
        <authorList>
            <consortium name="EnsemblPlants"/>
        </authorList>
    </citation>
    <scope>IDENTIFICATION</scope>
    <source>
        <strain evidence="4">cv. Jemalong A17</strain>
    </source>
</reference>
<organism evidence="2 5">
    <name type="scientific">Medicago truncatula</name>
    <name type="common">Barrel medic</name>
    <name type="synonym">Medicago tribuloides</name>
    <dbReference type="NCBI Taxonomy" id="3880"/>
    <lineage>
        <taxon>Eukaryota</taxon>
        <taxon>Viridiplantae</taxon>
        <taxon>Streptophyta</taxon>
        <taxon>Embryophyta</taxon>
        <taxon>Tracheophyta</taxon>
        <taxon>Spermatophyta</taxon>
        <taxon>Magnoliopsida</taxon>
        <taxon>eudicotyledons</taxon>
        <taxon>Gunneridae</taxon>
        <taxon>Pentapetalae</taxon>
        <taxon>rosids</taxon>
        <taxon>fabids</taxon>
        <taxon>Fabales</taxon>
        <taxon>Fabaceae</taxon>
        <taxon>Papilionoideae</taxon>
        <taxon>50 kb inversion clade</taxon>
        <taxon>NPAAA clade</taxon>
        <taxon>Hologalegina</taxon>
        <taxon>IRL clade</taxon>
        <taxon>Trifolieae</taxon>
        <taxon>Medicago</taxon>
    </lineage>
</organism>
<dbReference type="EMBL" id="CM001220">
    <property type="protein sequence ID" value="AES91956.1"/>
    <property type="molecule type" value="Genomic_DNA"/>
</dbReference>
<feature type="region of interest" description="Disordered" evidence="1">
    <location>
        <begin position="109"/>
        <end position="130"/>
    </location>
</feature>
<dbReference type="EnsemblPlants" id="AES91956">
    <property type="protein sequence ID" value="AES91956"/>
    <property type="gene ID" value="MTR_4g121930"/>
</dbReference>
<dbReference type="Proteomes" id="UP000002051">
    <property type="component" value="Chromosome 4"/>
</dbReference>
<reference evidence="6" key="4">
    <citation type="journal article" date="2018" name="Nat. Plants">
        <title>Whole-genome landscape of Medicago truncatula symbiotic genes.</title>
        <authorList>
            <person name="Pecrix Y."/>
            <person name="Staton S.E."/>
            <person name="Sallet E."/>
            <person name="Lelandais-Briere C."/>
            <person name="Moreau S."/>
            <person name="Carrere S."/>
            <person name="Blein T."/>
            <person name="Jardinaud M.F."/>
            <person name="Latrasse D."/>
            <person name="Zouine M."/>
            <person name="Zahm M."/>
            <person name="Kreplak J."/>
            <person name="Mayjonade B."/>
            <person name="Satge C."/>
            <person name="Perez M."/>
            <person name="Cauet S."/>
            <person name="Marande W."/>
            <person name="Chantry-Darmon C."/>
            <person name="Lopez-Roques C."/>
            <person name="Bouchez O."/>
            <person name="Berard A."/>
            <person name="Debelle F."/>
            <person name="Munos S."/>
            <person name="Bendahmane A."/>
            <person name="Berges H."/>
            <person name="Niebel A."/>
            <person name="Buitink J."/>
            <person name="Frugier F."/>
            <person name="Benhamed M."/>
            <person name="Crespi M."/>
            <person name="Gouzy J."/>
            <person name="Gamas P."/>
        </authorList>
    </citation>
    <scope>NUCLEOTIDE SEQUENCE [LARGE SCALE GENOMIC DNA]</scope>
    <source>
        <strain evidence="6">cv. Jemalong A17</strain>
    </source>
</reference>
<feature type="compositionally biased region" description="Pro residues" evidence="1">
    <location>
        <begin position="109"/>
        <end position="120"/>
    </location>
</feature>
<reference evidence="3" key="5">
    <citation type="journal article" date="2018" name="Nat. Plants">
        <title>Whole-genome landscape of Medicago truncatula symbiotic genes.</title>
        <authorList>
            <person name="Pecrix Y."/>
            <person name="Gamas P."/>
            <person name="Carrere S."/>
        </authorList>
    </citation>
    <scope>NUCLEOTIDE SEQUENCE</scope>
    <source>
        <tissue evidence="3">Leaves</tissue>
    </source>
</reference>
<protein>
    <submittedName>
        <fullName evidence="2 4">Uncharacterized protein</fullName>
    </submittedName>
</protein>
<evidence type="ECO:0000313" key="3">
    <source>
        <dbReference type="EMBL" id="RHN64359.1"/>
    </source>
</evidence>
<evidence type="ECO:0000313" key="2">
    <source>
        <dbReference type="EMBL" id="AES91956.1"/>
    </source>
</evidence>